<name>A0A4Y7R8C9_9FIRM</name>
<dbReference type="Proteomes" id="UP000298324">
    <property type="component" value="Unassembled WGS sequence"/>
</dbReference>
<accession>A0A4Y7R8C9</accession>
<dbReference type="EMBL" id="QFGA01000003">
    <property type="protein sequence ID" value="TEB05026.1"/>
    <property type="molecule type" value="Genomic_DNA"/>
</dbReference>
<sequence>MGKKLEAIENCSRHNLGVALVPTLVPGINVDNIGGIIDSL</sequence>
<reference evidence="1 2" key="1">
    <citation type="journal article" date="2018" name="Environ. Microbiol.">
        <title>Novel energy conservation strategies and behaviour of Pelotomaculum schinkii driving syntrophic propionate catabolism.</title>
        <authorList>
            <person name="Hidalgo-Ahumada C.A.P."/>
            <person name="Nobu M.K."/>
            <person name="Narihiro T."/>
            <person name="Tamaki H."/>
            <person name="Liu W.T."/>
            <person name="Kamagata Y."/>
            <person name="Stams A.J.M."/>
            <person name="Imachi H."/>
            <person name="Sousa D.Z."/>
        </authorList>
    </citation>
    <scope>NUCLEOTIDE SEQUENCE [LARGE SCALE GENOMIC DNA]</scope>
    <source>
        <strain evidence="1 2">HH</strain>
    </source>
</reference>
<organism evidence="1 2">
    <name type="scientific">Pelotomaculum schinkii</name>
    <dbReference type="NCBI Taxonomy" id="78350"/>
    <lineage>
        <taxon>Bacteria</taxon>
        <taxon>Bacillati</taxon>
        <taxon>Bacillota</taxon>
        <taxon>Clostridia</taxon>
        <taxon>Eubacteriales</taxon>
        <taxon>Desulfotomaculaceae</taxon>
        <taxon>Pelotomaculum</taxon>
    </lineage>
</organism>
<proteinExistence type="predicted"/>
<gene>
    <name evidence="1" type="ORF">Psch_03789</name>
</gene>
<comment type="caution">
    <text evidence="1">The sequence shown here is derived from an EMBL/GenBank/DDBJ whole genome shotgun (WGS) entry which is preliminary data.</text>
</comment>
<evidence type="ECO:0000313" key="2">
    <source>
        <dbReference type="Proteomes" id="UP000298324"/>
    </source>
</evidence>
<protein>
    <submittedName>
        <fullName evidence="1">Uncharacterized protein</fullName>
    </submittedName>
</protein>
<dbReference type="AlphaFoldDB" id="A0A4Y7R8C9"/>
<keyword evidence="2" id="KW-1185">Reference proteome</keyword>
<evidence type="ECO:0000313" key="1">
    <source>
        <dbReference type="EMBL" id="TEB05026.1"/>
    </source>
</evidence>